<dbReference type="EMBL" id="JAAKFY010000010">
    <property type="protein sequence ID" value="KAF3851406.1"/>
    <property type="molecule type" value="Genomic_DNA"/>
</dbReference>
<name>A0A7J5YPI3_DISMA</name>
<evidence type="ECO:0000313" key="2">
    <source>
        <dbReference type="Proteomes" id="UP000518266"/>
    </source>
</evidence>
<accession>A0A7J5YPI3</accession>
<proteinExistence type="predicted"/>
<gene>
    <name evidence="1" type="ORF">F7725_013178</name>
</gene>
<keyword evidence="2" id="KW-1185">Reference proteome</keyword>
<sequence>MQLTPSWTRVQDKSSIKAGPLTGVHSIGGHSFPFSDAGHFLTEVDVSELAAAVGEEGQLVVVEVLEVQFLTLKDRLPRCLATSVSAPESSCGSDSELWTLALL</sequence>
<dbReference type="Proteomes" id="UP000518266">
    <property type="component" value="Unassembled WGS sequence"/>
</dbReference>
<evidence type="ECO:0000313" key="1">
    <source>
        <dbReference type="EMBL" id="KAF3851406.1"/>
    </source>
</evidence>
<comment type="caution">
    <text evidence="1">The sequence shown here is derived from an EMBL/GenBank/DDBJ whole genome shotgun (WGS) entry which is preliminary data.</text>
</comment>
<organism evidence="1 2">
    <name type="scientific">Dissostichus mawsoni</name>
    <name type="common">Antarctic cod</name>
    <dbReference type="NCBI Taxonomy" id="36200"/>
    <lineage>
        <taxon>Eukaryota</taxon>
        <taxon>Metazoa</taxon>
        <taxon>Chordata</taxon>
        <taxon>Craniata</taxon>
        <taxon>Vertebrata</taxon>
        <taxon>Euteleostomi</taxon>
        <taxon>Actinopterygii</taxon>
        <taxon>Neopterygii</taxon>
        <taxon>Teleostei</taxon>
        <taxon>Neoteleostei</taxon>
        <taxon>Acanthomorphata</taxon>
        <taxon>Eupercaria</taxon>
        <taxon>Perciformes</taxon>
        <taxon>Notothenioidei</taxon>
        <taxon>Nototheniidae</taxon>
        <taxon>Dissostichus</taxon>
    </lineage>
</organism>
<reference evidence="1 2" key="1">
    <citation type="submission" date="2020-03" db="EMBL/GenBank/DDBJ databases">
        <title>Dissostichus mawsoni Genome sequencing and assembly.</title>
        <authorList>
            <person name="Park H."/>
        </authorList>
    </citation>
    <scope>NUCLEOTIDE SEQUENCE [LARGE SCALE GENOMIC DNA]</scope>
    <source>
        <strain evidence="1">DM0001</strain>
        <tissue evidence="1">Muscle</tissue>
    </source>
</reference>
<protein>
    <submittedName>
        <fullName evidence="1">Uncharacterized protein</fullName>
    </submittedName>
</protein>
<dbReference type="OrthoDB" id="10637764at2759"/>
<dbReference type="AlphaFoldDB" id="A0A7J5YPI3"/>